<keyword evidence="8" id="KW-0812">Transmembrane</keyword>
<dbReference type="GO" id="GO:0020037">
    <property type="term" value="F:heme binding"/>
    <property type="evidence" value="ECO:0007669"/>
    <property type="project" value="InterPro"/>
</dbReference>
<evidence type="ECO:0000256" key="5">
    <source>
        <dbReference type="ARBA" id="ARBA00023002"/>
    </source>
</evidence>
<dbReference type="InterPro" id="IPR050364">
    <property type="entry name" value="Cytochrome_P450_fung"/>
</dbReference>
<evidence type="ECO:0000256" key="7">
    <source>
        <dbReference type="ARBA" id="ARBA00023033"/>
    </source>
</evidence>
<dbReference type="GO" id="GO:0004497">
    <property type="term" value="F:monooxygenase activity"/>
    <property type="evidence" value="ECO:0007669"/>
    <property type="project" value="UniProtKB-KW"/>
</dbReference>
<keyword evidence="8" id="KW-1133">Transmembrane helix</keyword>
<keyword evidence="8" id="KW-0472">Membrane</keyword>
<dbReference type="GO" id="GO:0016705">
    <property type="term" value="F:oxidoreductase activity, acting on paired donors, with incorporation or reduction of molecular oxygen"/>
    <property type="evidence" value="ECO:0007669"/>
    <property type="project" value="InterPro"/>
</dbReference>
<dbReference type="PANTHER" id="PTHR46300:SF5">
    <property type="entry name" value="CYTOCHROME P450"/>
    <property type="match status" value="1"/>
</dbReference>
<keyword evidence="10" id="KW-1185">Reference proteome</keyword>
<evidence type="ECO:0000256" key="6">
    <source>
        <dbReference type="ARBA" id="ARBA00023004"/>
    </source>
</evidence>
<evidence type="ECO:0000256" key="8">
    <source>
        <dbReference type="SAM" id="Phobius"/>
    </source>
</evidence>
<dbReference type="EMBL" id="KN819395">
    <property type="protein sequence ID" value="KIJ10808.1"/>
    <property type="molecule type" value="Genomic_DNA"/>
</dbReference>
<evidence type="ECO:0000256" key="4">
    <source>
        <dbReference type="ARBA" id="ARBA00022723"/>
    </source>
</evidence>
<keyword evidence="4" id="KW-0479">Metal-binding</keyword>
<dbReference type="SUPFAM" id="SSF48264">
    <property type="entry name" value="Cytochrome P450"/>
    <property type="match status" value="1"/>
</dbReference>
<dbReference type="AlphaFoldDB" id="A0A0C9TJ90"/>
<evidence type="ECO:0000256" key="3">
    <source>
        <dbReference type="ARBA" id="ARBA00022617"/>
    </source>
</evidence>
<evidence type="ECO:0000256" key="1">
    <source>
        <dbReference type="ARBA" id="ARBA00001971"/>
    </source>
</evidence>
<dbReference type="GO" id="GO:0005506">
    <property type="term" value="F:iron ion binding"/>
    <property type="evidence" value="ECO:0007669"/>
    <property type="project" value="InterPro"/>
</dbReference>
<reference evidence="9 10" key="1">
    <citation type="submission" date="2014-06" db="EMBL/GenBank/DDBJ databases">
        <authorList>
            <consortium name="DOE Joint Genome Institute"/>
            <person name="Kuo A."/>
            <person name="Kohler A."/>
            <person name="Nagy L.G."/>
            <person name="Floudas D."/>
            <person name="Copeland A."/>
            <person name="Barry K.W."/>
            <person name="Cichocki N."/>
            <person name="Veneault-Fourrey C."/>
            <person name="LaButti K."/>
            <person name="Lindquist E.A."/>
            <person name="Lipzen A."/>
            <person name="Lundell T."/>
            <person name="Morin E."/>
            <person name="Murat C."/>
            <person name="Sun H."/>
            <person name="Tunlid A."/>
            <person name="Henrissat B."/>
            <person name="Grigoriev I.V."/>
            <person name="Hibbett D.S."/>
            <person name="Martin F."/>
            <person name="Nordberg H.P."/>
            <person name="Cantor M.N."/>
            <person name="Hua S.X."/>
        </authorList>
    </citation>
    <scope>NUCLEOTIDE SEQUENCE [LARGE SCALE GENOMIC DNA]</scope>
    <source>
        <strain evidence="9 10">ATCC 200175</strain>
    </source>
</reference>
<name>A0A0C9TJ90_PAXIN</name>
<evidence type="ECO:0000313" key="10">
    <source>
        <dbReference type="Proteomes" id="UP000053647"/>
    </source>
</evidence>
<comment type="cofactor">
    <cofactor evidence="1">
        <name>heme</name>
        <dbReference type="ChEBI" id="CHEBI:30413"/>
    </cofactor>
</comment>
<dbReference type="InterPro" id="IPR036396">
    <property type="entry name" value="Cyt_P450_sf"/>
</dbReference>
<sequence length="171" mass="19517">MPSPIPAATGLTLLVAVSVVVVNIIWGPFCSRRERNGSPLPPGPTPLPLLGNALAVDIEEPWRTYTEWKATYGDMLYARLLNQEFVILNSQGDAVELLEKRSQNYSDCPFIATIEPYGMGCNFALERYGDRWRLCRRIFHQTFREQAALTFRPMQLRRARQMILNMVDDPD</sequence>
<dbReference type="InterPro" id="IPR001128">
    <property type="entry name" value="Cyt_P450"/>
</dbReference>
<dbReference type="Pfam" id="PF00067">
    <property type="entry name" value="p450"/>
    <property type="match status" value="1"/>
</dbReference>
<evidence type="ECO:0000313" key="9">
    <source>
        <dbReference type="EMBL" id="KIJ10808.1"/>
    </source>
</evidence>
<keyword evidence="5" id="KW-0560">Oxidoreductase</keyword>
<keyword evidence="6" id="KW-0408">Iron</keyword>
<organism evidence="9 10">
    <name type="scientific">Paxillus involutus ATCC 200175</name>
    <dbReference type="NCBI Taxonomy" id="664439"/>
    <lineage>
        <taxon>Eukaryota</taxon>
        <taxon>Fungi</taxon>
        <taxon>Dikarya</taxon>
        <taxon>Basidiomycota</taxon>
        <taxon>Agaricomycotina</taxon>
        <taxon>Agaricomycetes</taxon>
        <taxon>Agaricomycetidae</taxon>
        <taxon>Boletales</taxon>
        <taxon>Paxilineae</taxon>
        <taxon>Paxillaceae</taxon>
        <taxon>Paxillus</taxon>
    </lineage>
</organism>
<dbReference type="OrthoDB" id="2692099at2759"/>
<dbReference type="HOGENOM" id="CLU_001570_2_2_1"/>
<dbReference type="Proteomes" id="UP000053647">
    <property type="component" value="Unassembled WGS sequence"/>
</dbReference>
<comment type="similarity">
    <text evidence="2">Belongs to the cytochrome P450 family.</text>
</comment>
<accession>A0A0C9TJ90</accession>
<protein>
    <recommendedName>
        <fullName evidence="11">Cytochrome P450</fullName>
    </recommendedName>
</protein>
<keyword evidence="7" id="KW-0503">Monooxygenase</keyword>
<evidence type="ECO:0008006" key="11">
    <source>
        <dbReference type="Google" id="ProtNLM"/>
    </source>
</evidence>
<reference evidence="10" key="2">
    <citation type="submission" date="2015-01" db="EMBL/GenBank/DDBJ databases">
        <title>Evolutionary Origins and Diversification of the Mycorrhizal Mutualists.</title>
        <authorList>
            <consortium name="DOE Joint Genome Institute"/>
            <consortium name="Mycorrhizal Genomics Consortium"/>
            <person name="Kohler A."/>
            <person name="Kuo A."/>
            <person name="Nagy L.G."/>
            <person name="Floudas D."/>
            <person name="Copeland A."/>
            <person name="Barry K.W."/>
            <person name="Cichocki N."/>
            <person name="Veneault-Fourrey C."/>
            <person name="LaButti K."/>
            <person name="Lindquist E.A."/>
            <person name="Lipzen A."/>
            <person name="Lundell T."/>
            <person name="Morin E."/>
            <person name="Murat C."/>
            <person name="Riley R."/>
            <person name="Ohm R."/>
            <person name="Sun H."/>
            <person name="Tunlid A."/>
            <person name="Henrissat B."/>
            <person name="Grigoriev I.V."/>
            <person name="Hibbett D.S."/>
            <person name="Martin F."/>
        </authorList>
    </citation>
    <scope>NUCLEOTIDE SEQUENCE [LARGE SCALE GENOMIC DNA]</scope>
    <source>
        <strain evidence="10">ATCC 200175</strain>
    </source>
</reference>
<keyword evidence="3" id="KW-0349">Heme</keyword>
<proteinExistence type="inferred from homology"/>
<evidence type="ECO:0000256" key="2">
    <source>
        <dbReference type="ARBA" id="ARBA00010617"/>
    </source>
</evidence>
<dbReference type="Gene3D" id="1.10.630.10">
    <property type="entry name" value="Cytochrome P450"/>
    <property type="match status" value="1"/>
</dbReference>
<gene>
    <name evidence="9" type="ORF">PAXINDRAFT_16207</name>
</gene>
<feature type="transmembrane region" description="Helical" evidence="8">
    <location>
        <begin position="6"/>
        <end position="26"/>
    </location>
</feature>
<dbReference type="PANTHER" id="PTHR46300">
    <property type="entry name" value="P450, PUTATIVE (EUROFUNG)-RELATED-RELATED"/>
    <property type="match status" value="1"/>
</dbReference>